<dbReference type="SUPFAM" id="SSF52283">
    <property type="entry name" value="Formate/glycerate dehydrogenase catalytic domain-like"/>
    <property type="match status" value="1"/>
</dbReference>
<dbReference type="Proteomes" id="UP000546917">
    <property type="component" value="Unassembled WGS sequence"/>
</dbReference>
<evidence type="ECO:0000256" key="1">
    <source>
        <dbReference type="ARBA" id="ARBA00005854"/>
    </source>
</evidence>
<dbReference type="EMBL" id="JABGBP010000292">
    <property type="protein sequence ID" value="NOL60737.1"/>
    <property type="molecule type" value="Genomic_DNA"/>
</dbReference>
<dbReference type="PANTHER" id="PTHR42789">
    <property type="entry name" value="D-ISOMER SPECIFIC 2-HYDROXYACID DEHYDROGENASE FAMILY PROTEIN (AFU_ORTHOLOGUE AFUA_6G10090)"/>
    <property type="match status" value="1"/>
</dbReference>
<keyword evidence="3" id="KW-0520">NAD</keyword>
<proteinExistence type="inferred from homology"/>
<dbReference type="Pfam" id="PF00389">
    <property type="entry name" value="2-Hacid_dh"/>
    <property type="match status" value="1"/>
</dbReference>
<keyword evidence="2" id="KW-0560">Oxidoreductase</keyword>
<sequence length="93" mass="10575">MYGKVLICDPVDTVMTDKLKDKFEIDYKPKISSQELLEVIKDYDVVVVRSRTKITKDVISNGKKLKIIARAGIGVDNIDTDYAEEKHIKVVYA</sequence>
<dbReference type="PANTHER" id="PTHR42789:SF1">
    <property type="entry name" value="D-ISOMER SPECIFIC 2-HYDROXYACID DEHYDROGENASE FAMILY PROTEIN (AFU_ORTHOLOGUE AFUA_6G10090)"/>
    <property type="match status" value="1"/>
</dbReference>
<name>A0A7K4FRG0_9ARCH</name>
<feature type="domain" description="D-isomer specific 2-hydroxyacid dehydrogenase catalytic" evidence="4">
    <location>
        <begin position="5"/>
        <end position="92"/>
    </location>
</feature>
<gene>
    <name evidence="5" type="ORF">HLB00_07840</name>
</gene>
<evidence type="ECO:0000259" key="4">
    <source>
        <dbReference type="Pfam" id="PF00389"/>
    </source>
</evidence>
<comment type="caution">
    <text evidence="5">The sequence shown here is derived from an EMBL/GenBank/DDBJ whole genome shotgun (WGS) entry which is preliminary data.</text>
</comment>
<evidence type="ECO:0000256" key="2">
    <source>
        <dbReference type="ARBA" id="ARBA00023002"/>
    </source>
</evidence>
<dbReference type="AlphaFoldDB" id="A0A7K4FRG0"/>
<dbReference type="FunFam" id="3.40.50.720:FF:000038">
    <property type="entry name" value="D-3-phosphoglycerate dehydrogenase"/>
    <property type="match status" value="1"/>
</dbReference>
<evidence type="ECO:0000313" key="6">
    <source>
        <dbReference type="Proteomes" id="UP000546917"/>
    </source>
</evidence>
<evidence type="ECO:0000313" key="5">
    <source>
        <dbReference type="EMBL" id="NOL60737.1"/>
    </source>
</evidence>
<organism evidence="5 6">
    <name type="scientific">Ferroplasma acidiphilum</name>
    <dbReference type="NCBI Taxonomy" id="74969"/>
    <lineage>
        <taxon>Archaea</taxon>
        <taxon>Methanobacteriati</taxon>
        <taxon>Thermoplasmatota</taxon>
        <taxon>Thermoplasmata</taxon>
        <taxon>Thermoplasmatales</taxon>
        <taxon>Ferroplasmaceae</taxon>
        <taxon>Ferroplasma</taxon>
    </lineage>
</organism>
<reference evidence="5 6" key="1">
    <citation type="submission" date="2020-05" db="EMBL/GenBank/DDBJ databases">
        <authorList>
            <person name="Zhang R."/>
        </authorList>
    </citation>
    <scope>NUCLEOTIDE SEQUENCE [LARGE SCALE GENOMIC DNA]</scope>
    <source>
        <strain evidence="5 6">DSM 28986</strain>
    </source>
</reference>
<dbReference type="GO" id="GO:0051287">
    <property type="term" value="F:NAD binding"/>
    <property type="evidence" value="ECO:0007669"/>
    <property type="project" value="InterPro"/>
</dbReference>
<accession>A0A7K4FRG0</accession>
<dbReference type="InterPro" id="IPR006139">
    <property type="entry name" value="D-isomer_2_OHA_DH_cat_dom"/>
</dbReference>
<dbReference type="Gene3D" id="3.40.50.720">
    <property type="entry name" value="NAD(P)-binding Rossmann-like Domain"/>
    <property type="match status" value="1"/>
</dbReference>
<evidence type="ECO:0000256" key="3">
    <source>
        <dbReference type="ARBA" id="ARBA00023027"/>
    </source>
</evidence>
<dbReference type="GO" id="GO:0016616">
    <property type="term" value="F:oxidoreductase activity, acting on the CH-OH group of donors, NAD or NADP as acceptor"/>
    <property type="evidence" value="ECO:0007669"/>
    <property type="project" value="InterPro"/>
</dbReference>
<dbReference type="InterPro" id="IPR050857">
    <property type="entry name" value="D-2-hydroxyacid_DH"/>
</dbReference>
<feature type="non-terminal residue" evidence="5">
    <location>
        <position position="93"/>
    </location>
</feature>
<comment type="similarity">
    <text evidence="1">Belongs to the D-isomer specific 2-hydroxyacid dehydrogenase family.</text>
</comment>
<protein>
    <submittedName>
        <fullName evidence="5">3-phosphoglycerate dehydrogenase</fullName>
    </submittedName>
</protein>